<dbReference type="PANTHER" id="PTHR30290:SF64">
    <property type="entry name" value="ABC TRANSPORTER PERIPLASMIC BINDING PROTEIN"/>
    <property type="match status" value="1"/>
</dbReference>
<dbReference type="GO" id="GO:0043190">
    <property type="term" value="C:ATP-binding cassette (ABC) transporter complex"/>
    <property type="evidence" value="ECO:0007669"/>
    <property type="project" value="InterPro"/>
</dbReference>
<dbReference type="PIRSF" id="PIRSF002741">
    <property type="entry name" value="MppA"/>
    <property type="match status" value="1"/>
</dbReference>
<dbReference type="SUPFAM" id="SSF53850">
    <property type="entry name" value="Periplasmic binding protein-like II"/>
    <property type="match status" value="1"/>
</dbReference>
<dbReference type="Proteomes" id="UP000049222">
    <property type="component" value="Unassembled WGS sequence"/>
</dbReference>
<name>A0A0M6YJX4_9RHOB</name>
<dbReference type="GO" id="GO:1904680">
    <property type="term" value="F:peptide transmembrane transporter activity"/>
    <property type="evidence" value="ECO:0007669"/>
    <property type="project" value="TreeGrafter"/>
</dbReference>
<proteinExistence type="inferred from homology"/>
<comment type="subcellular location">
    <subcellularLocation>
        <location evidence="1">Periplasm</location>
    </subcellularLocation>
</comment>
<accession>A0A0M6YJX4</accession>
<dbReference type="STRING" id="420998.JDO7802_01830"/>
<keyword evidence="3 4" id="KW-0732">Signal</keyword>
<dbReference type="PANTHER" id="PTHR30290">
    <property type="entry name" value="PERIPLASMIC BINDING COMPONENT OF ABC TRANSPORTER"/>
    <property type="match status" value="1"/>
</dbReference>
<feature type="domain" description="Solute-binding protein family 5" evidence="5">
    <location>
        <begin position="110"/>
        <end position="515"/>
    </location>
</feature>
<protein>
    <submittedName>
        <fullName evidence="6">Oligopeptide-binding protein AppA</fullName>
    </submittedName>
</protein>
<reference evidence="6 7" key="1">
    <citation type="submission" date="2015-07" db="EMBL/GenBank/DDBJ databases">
        <authorList>
            <person name="Noorani M."/>
        </authorList>
    </citation>
    <scope>NUCLEOTIDE SEQUENCE [LARGE SCALE GENOMIC DNA]</scope>
    <source>
        <strain evidence="6 7">CECT 7802</strain>
    </source>
</reference>
<dbReference type="EMBL" id="CXSU01000011">
    <property type="protein sequence ID" value="CTQ49813.1"/>
    <property type="molecule type" value="Genomic_DNA"/>
</dbReference>
<dbReference type="Gene3D" id="3.40.190.10">
    <property type="entry name" value="Periplasmic binding protein-like II"/>
    <property type="match status" value="1"/>
</dbReference>
<dbReference type="GO" id="GO:0030288">
    <property type="term" value="C:outer membrane-bounded periplasmic space"/>
    <property type="evidence" value="ECO:0007669"/>
    <property type="project" value="TreeGrafter"/>
</dbReference>
<keyword evidence="7" id="KW-1185">Reference proteome</keyword>
<evidence type="ECO:0000259" key="5">
    <source>
        <dbReference type="Pfam" id="PF00496"/>
    </source>
</evidence>
<dbReference type="CDD" id="cd08497">
    <property type="entry name" value="MbnE-like"/>
    <property type="match status" value="1"/>
</dbReference>
<dbReference type="Gene3D" id="3.10.105.10">
    <property type="entry name" value="Dipeptide-binding Protein, Domain 3"/>
    <property type="match status" value="1"/>
</dbReference>
<feature type="chain" id="PRO_5005808346" evidence="4">
    <location>
        <begin position="19"/>
        <end position="612"/>
    </location>
</feature>
<sequence length="612" mass="68312">MFRRLALVTAIAAAPVSAQDTTPDFGITTFPGGEMKYQPGFEHLDYVNPDAPRGGEISVWAFGSFDSMNPYTPKGRAAGLSNAPYESLLAGTADEIGASYCLICETMDYPEDRSEVTFTLRDDVAFSSGDPLTAEDVVFSYETFRDKGLPSFRAVLGTQVETAEAIDPLTVRFTFKDGIPTRDLPATVGGLPIFSKKDFEDRGVDFEESTLTPHVGSGPYVLDSMDIGRSVTYRRRDDYWGYDHPLMVGRNNFDTIRIEYFSDYDAAFQGFRGGNYTFRNEASSKSWATGYDFPAVQDGTVITAELPDGSISTSQSFVFNLRREKFADPRVRDAIAMMFNFEWSDETLFYGIYDRIESFWENTDLKAVGLPSEAELEILQPLVDEGLLDAAILTEEAVLPATSGARQLDRGNLRAASRLLDEAGWTVGDGGMRRKDGRTLQVEFLNDSQTFDRVINPFVENLRALGVDARMTRVDNAQMQERERSYDFDIITHQMPMSYVPGSGLRQYFGSGSANDSAFNLMGLADPGIDALIKAVEAAETEDDLHVAISALDRGLRAQKFWIPQWFKPVHTVAYYDYLRHPENLPPYALGNLDFWWADQDAFERLKADGAF</sequence>
<dbReference type="InterPro" id="IPR039424">
    <property type="entry name" value="SBP_5"/>
</dbReference>
<dbReference type="OrthoDB" id="9803988at2"/>
<evidence type="ECO:0000256" key="3">
    <source>
        <dbReference type="ARBA" id="ARBA00022729"/>
    </source>
</evidence>
<dbReference type="AlphaFoldDB" id="A0A0M6YJX4"/>
<dbReference type="GO" id="GO:0042884">
    <property type="term" value="P:microcin transport"/>
    <property type="evidence" value="ECO:0007669"/>
    <property type="project" value="TreeGrafter"/>
</dbReference>
<dbReference type="InterPro" id="IPR000914">
    <property type="entry name" value="SBP_5_dom"/>
</dbReference>
<gene>
    <name evidence="6" type="primary">appA_1</name>
    <name evidence="6" type="ORF">JDO7802_01830</name>
</gene>
<evidence type="ECO:0000256" key="1">
    <source>
        <dbReference type="ARBA" id="ARBA00004418"/>
    </source>
</evidence>
<evidence type="ECO:0000256" key="4">
    <source>
        <dbReference type="SAM" id="SignalP"/>
    </source>
</evidence>
<dbReference type="Pfam" id="PF00496">
    <property type="entry name" value="SBP_bac_5"/>
    <property type="match status" value="1"/>
</dbReference>
<dbReference type="RefSeq" id="WP_055084679.1">
    <property type="nucleotide sequence ID" value="NZ_CXSU01000011.1"/>
</dbReference>
<evidence type="ECO:0000313" key="6">
    <source>
        <dbReference type="EMBL" id="CTQ49813.1"/>
    </source>
</evidence>
<evidence type="ECO:0000256" key="2">
    <source>
        <dbReference type="ARBA" id="ARBA00005695"/>
    </source>
</evidence>
<evidence type="ECO:0000313" key="7">
    <source>
        <dbReference type="Proteomes" id="UP000049222"/>
    </source>
</evidence>
<comment type="similarity">
    <text evidence="2">Belongs to the bacterial solute-binding protein 5 family.</text>
</comment>
<dbReference type="GO" id="GO:0015833">
    <property type="term" value="P:peptide transport"/>
    <property type="evidence" value="ECO:0007669"/>
    <property type="project" value="TreeGrafter"/>
</dbReference>
<feature type="signal peptide" evidence="4">
    <location>
        <begin position="1"/>
        <end position="18"/>
    </location>
</feature>
<dbReference type="InterPro" id="IPR030678">
    <property type="entry name" value="Peptide/Ni-bd"/>
</dbReference>
<organism evidence="6 7">
    <name type="scientific">Jannaschia donghaensis</name>
    <dbReference type="NCBI Taxonomy" id="420998"/>
    <lineage>
        <taxon>Bacteria</taxon>
        <taxon>Pseudomonadati</taxon>
        <taxon>Pseudomonadota</taxon>
        <taxon>Alphaproteobacteria</taxon>
        <taxon>Rhodobacterales</taxon>
        <taxon>Roseobacteraceae</taxon>
        <taxon>Jannaschia</taxon>
    </lineage>
</organism>